<dbReference type="PANTHER" id="PTHR23279">
    <property type="entry name" value="DEFECTIVE PROBOSCIS EXTENSION RESPONSE DPR -RELATED"/>
    <property type="match status" value="1"/>
</dbReference>
<dbReference type="PANTHER" id="PTHR23279:SF36">
    <property type="entry name" value="DEFECTIVE PROBOSCIS EXTENSION RESPONSE 9, ISOFORM A"/>
    <property type="match status" value="1"/>
</dbReference>
<dbReference type="Pfam" id="PF13927">
    <property type="entry name" value="Ig_3"/>
    <property type="match status" value="1"/>
</dbReference>
<dbReference type="InterPro" id="IPR007110">
    <property type="entry name" value="Ig-like_dom"/>
</dbReference>
<evidence type="ECO:0000313" key="4">
    <source>
        <dbReference type="Proteomes" id="UP001381693"/>
    </source>
</evidence>
<name>A0AAN8XMF5_HALRR</name>
<dbReference type="SMART" id="SM00409">
    <property type="entry name" value="IG"/>
    <property type="match status" value="2"/>
</dbReference>
<feature type="signal peptide" evidence="1">
    <location>
        <begin position="1"/>
        <end position="22"/>
    </location>
</feature>
<dbReference type="GO" id="GO:0032589">
    <property type="term" value="C:neuron projection membrane"/>
    <property type="evidence" value="ECO:0007669"/>
    <property type="project" value="TreeGrafter"/>
</dbReference>
<feature type="domain" description="Ig-like" evidence="2">
    <location>
        <begin position="204"/>
        <end position="285"/>
    </location>
</feature>
<dbReference type="AlphaFoldDB" id="A0AAN8XMF5"/>
<dbReference type="InterPro" id="IPR036179">
    <property type="entry name" value="Ig-like_dom_sf"/>
</dbReference>
<dbReference type="SUPFAM" id="SSF48726">
    <property type="entry name" value="Immunoglobulin"/>
    <property type="match status" value="2"/>
</dbReference>
<accession>A0AAN8XMF5</accession>
<dbReference type="GO" id="GO:0050808">
    <property type="term" value="P:synapse organization"/>
    <property type="evidence" value="ECO:0007669"/>
    <property type="project" value="TreeGrafter"/>
</dbReference>
<dbReference type="FunFam" id="2.60.40.10:FF:000129">
    <property type="entry name" value="CLUMA_CG018772, isoform A"/>
    <property type="match status" value="1"/>
</dbReference>
<evidence type="ECO:0000256" key="1">
    <source>
        <dbReference type="SAM" id="SignalP"/>
    </source>
</evidence>
<evidence type="ECO:0000313" key="3">
    <source>
        <dbReference type="EMBL" id="KAK7086252.1"/>
    </source>
</evidence>
<reference evidence="3 4" key="1">
    <citation type="submission" date="2023-11" db="EMBL/GenBank/DDBJ databases">
        <title>Halocaridina rubra genome assembly.</title>
        <authorList>
            <person name="Smith C."/>
        </authorList>
    </citation>
    <scope>NUCLEOTIDE SEQUENCE [LARGE SCALE GENOMIC DNA]</scope>
    <source>
        <strain evidence="3">EP-1</strain>
        <tissue evidence="3">Whole</tissue>
    </source>
</reference>
<comment type="caution">
    <text evidence="3">The sequence shown here is derived from an EMBL/GenBank/DDBJ whole genome shotgun (WGS) entry which is preliminary data.</text>
</comment>
<dbReference type="Pfam" id="PF07686">
    <property type="entry name" value="V-set"/>
    <property type="match status" value="1"/>
</dbReference>
<sequence length="331" mass="36946">MDLLAWSMFLLTILLNVFGSCSEPHFWMRRSSMTYVGDVESEPYVPKHFRDRFGNIVNPTFTDMASVSDDLTSTTIPPYVREVGPAAMFTPPARFNNNILPTFANTTTTNVTVLRGRTVYLHCHVLNLGTKTVSWVRHQDIHVLTVGRITFTNDDRFEAMNKPGSDVWMLRIKFPQLEDAGKYECQVSMKPKMARVINLNVVEPQAVIPPGPEMYVDQGSPLNISCMVPDSPVPPENIFWYHRDKMVSYDGSRQGVTINVERGPITTSNLFIPDVTTQDSGIYVCAPQGMKEAAVLVTVLNGGELPQAMKTGCTCRGCAGSFWLMIVLVLL</sequence>
<dbReference type="Proteomes" id="UP001381693">
    <property type="component" value="Unassembled WGS sequence"/>
</dbReference>
<dbReference type="EMBL" id="JAXCGZ010000278">
    <property type="protein sequence ID" value="KAK7086252.1"/>
    <property type="molecule type" value="Genomic_DNA"/>
</dbReference>
<dbReference type="PROSITE" id="PS50835">
    <property type="entry name" value="IG_LIKE"/>
    <property type="match status" value="2"/>
</dbReference>
<gene>
    <name evidence="3" type="ORF">SK128_015671</name>
</gene>
<protein>
    <recommendedName>
        <fullName evidence="2">Ig-like domain-containing protein</fullName>
    </recommendedName>
</protein>
<dbReference type="InterPro" id="IPR013783">
    <property type="entry name" value="Ig-like_fold"/>
</dbReference>
<feature type="chain" id="PRO_5042926619" description="Ig-like domain-containing protein" evidence="1">
    <location>
        <begin position="23"/>
        <end position="331"/>
    </location>
</feature>
<keyword evidence="4" id="KW-1185">Reference proteome</keyword>
<evidence type="ECO:0000259" key="2">
    <source>
        <dbReference type="PROSITE" id="PS50835"/>
    </source>
</evidence>
<organism evidence="3 4">
    <name type="scientific">Halocaridina rubra</name>
    <name type="common">Hawaiian red shrimp</name>
    <dbReference type="NCBI Taxonomy" id="373956"/>
    <lineage>
        <taxon>Eukaryota</taxon>
        <taxon>Metazoa</taxon>
        <taxon>Ecdysozoa</taxon>
        <taxon>Arthropoda</taxon>
        <taxon>Crustacea</taxon>
        <taxon>Multicrustacea</taxon>
        <taxon>Malacostraca</taxon>
        <taxon>Eumalacostraca</taxon>
        <taxon>Eucarida</taxon>
        <taxon>Decapoda</taxon>
        <taxon>Pleocyemata</taxon>
        <taxon>Caridea</taxon>
        <taxon>Atyoidea</taxon>
        <taxon>Atyidae</taxon>
        <taxon>Halocaridina</taxon>
    </lineage>
</organism>
<dbReference type="SMART" id="SM00408">
    <property type="entry name" value="IGc2"/>
    <property type="match status" value="2"/>
</dbReference>
<dbReference type="InterPro" id="IPR003598">
    <property type="entry name" value="Ig_sub2"/>
</dbReference>
<feature type="non-terminal residue" evidence="3">
    <location>
        <position position="331"/>
    </location>
</feature>
<dbReference type="Gene3D" id="2.60.40.10">
    <property type="entry name" value="Immunoglobulins"/>
    <property type="match status" value="2"/>
</dbReference>
<dbReference type="InterPro" id="IPR003599">
    <property type="entry name" value="Ig_sub"/>
</dbReference>
<dbReference type="InterPro" id="IPR037448">
    <property type="entry name" value="Zig-8"/>
</dbReference>
<keyword evidence="1" id="KW-0732">Signal</keyword>
<dbReference type="InterPro" id="IPR013106">
    <property type="entry name" value="Ig_V-set"/>
</dbReference>
<feature type="domain" description="Ig-like" evidence="2">
    <location>
        <begin position="101"/>
        <end position="198"/>
    </location>
</feature>
<proteinExistence type="predicted"/>